<comment type="caution">
    <text evidence="2">The sequence shown here is derived from an EMBL/GenBank/DDBJ whole genome shotgun (WGS) entry which is preliminary data.</text>
</comment>
<evidence type="ECO:0000313" key="2">
    <source>
        <dbReference type="EMBL" id="GER49922.1"/>
    </source>
</evidence>
<reference evidence="3" key="1">
    <citation type="journal article" date="2019" name="Curr. Biol.">
        <title>Genome Sequence of Striga asiatica Provides Insight into the Evolution of Plant Parasitism.</title>
        <authorList>
            <person name="Yoshida S."/>
            <person name="Kim S."/>
            <person name="Wafula E.K."/>
            <person name="Tanskanen J."/>
            <person name="Kim Y.M."/>
            <person name="Honaas L."/>
            <person name="Yang Z."/>
            <person name="Spallek T."/>
            <person name="Conn C.E."/>
            <person name="Ichihashi Y."/>
            <person name="Cheong K."/>
            <person name="Cui S."/>
            <person name="Der J.P."/>
            <person name="Gundlach H."/>
            <person name="Jiao Y."/>
            <person name="Hori C."/>
            <person name="Ishida J.K."/>
            <person name="Kasahara H."/>
            <person name="Kiba T."/>
            <person name="Kim M.S."/>
            <person name="Koo N."/>
            <person name="Laohavisit A."/>
            <person name="Lee Y.H."/>
            <person name="Lumba S."/>
            <person name="McCourt P."/>
            <person name="Mortimer J.C."/>
            <person name="Mutuku J.M."/>
            <person name="Nomura T."/>
            <person name="Sasaki-Sekimoto Y."/>
            <person name="Seto Y."/>
            <person name="Wang Y."/>
            <person name="Wakatake T."/>
            <person name="Sakakibara H."/>
            <person name="Demura T."/>
            <person name="Yamaguchi S."/>
            <person name="Yoneyama K."/>
            <person name="Manabe R.I."/>
            <person name="Nelson D.C."/>
            <person name="Schulman A.H."/>
            <person name="Timko M.P."/>
            <person name="dePamphilis C.W."/>
            <person name="Choi D."/>
            <person name="Shirasu K."/>
        </authorList>
    </citation>
    <scope>NUCLEOTIDE SEQUENCE [LARGE SCALE GENOMIC DNA]</scope>
    <source>
        <strain evidence="3">cv. UVA1</strain>
    </source>
</reference>
<accession>A0A5A7QY34</accession>
<dbReference type="EMBL" id="BKCP01008959">
    <property type="protein sequence ID" value="GER49922.1"/>
    <property type="molecule type" value="Genomic_DNA"/>
</dbReference>
<dbReference type="AlphaFoldDB" id="A0A5A7QY34"/>
<evidence type="ECO:0000313" key="3">
    <source>
        <dbReference type="Proteomes" id="UP000325081"/>
    </source>
</evidence>
<sequence length="343" mass="37484">MGMQPRRMPPHYHNKEKGLLAKPRAIPQLSTINQWRIHKRLLLKVILATISNLLHRDDLAAVDLAGRTPTSDWGADFTPKSGPISPGPDLAANTNNHSSQNREPGSPPPPLTRPSSRRHHRRGAPPSCHITGQQPQSPADFDNHAERTLVDGGRKGIDIGADKTDGYRRPYLQEAPPPLSRDDLAGRTPTSDRGHHRTAGPTPTSRLPNRFTADGRPHTLAAGLILPSEITSRADFTPKSGPISLRPDLAANANNHSSQNREPGSPPPPLTRPSSRRHHRRGALPSRHITGQQPQSPADFDNHAERTLVDGGRKGIDVGADKTDGHNRNVKHLEEQMPADKRA</sequence>
<dbReference type="Proteomes" id="UP000325081">
    <property type="component" value="Unassembled WGS sequence"/>
</dbReference>
<feature type="region of interest" description="Disordered" evidence="1">
    <location>
        <begin position="233"/>
        <end position="343"/>
    </location>
</feature>
<proteinExistence type="predicted"/>
<gene>
    <name evidence="2" type="ORF">STAS_27198</name>
</gene>
<name>A0A5A7QY34_STRAF</name>
<feature type="region of interest" description="Disordered" evidence="1">
    <location>
        <begin position="68"/>
        <end position="215"/>
    </location>
</feature>
<feature type="compositionally biased region" description="Basic and acidic residues" evidence="1">
    <location>
        <begin position="141"/>
        <end position="168"/>
    </location>
</feature>
<feature type="compositionally biased region" description="Polar residues" evidence="1">
    <location>
        <begin position="92"/>
        <end position="101"/>
    </location>
</feature>
<evidence type="ECO:0000256" key="1">
    <source>
        <dbReference type="SAM" id="MobiDB-lite"/>
    </source>
</evidence>
<keyword evidence="3" id="KW-1185">Reference proteome</keyword>
<organism evidence="2 3">
    <name type="scientific">Striga asiatica</name>
    <name type="common">Asiatic witchweed</name>
    <name type="synonym">Buchnera asiatica</name>
    <dbReference type="NCBI Taxonomy" id="4170"/>
    <lineage>
        <taxon>Eukaryota</taxon>
        <taxon>Viridiplantae</taxon>
        <taxon>Streptophyta</taxon>
        <taxon>Embryophyta</taxon>
        <taxon>Tracheophyta</taxon>
        <taxon>Spermatophyta</taxon>
        <taxon>Magnoliopsida</taxon>
        <taxon>eudicotyledons</taxon>
        <taxon>Gunneridae</taxon>
        <taxon>Pentapetalae</taxon>
        <taxon>asterids</taxon>
        <taxon>lamiids</taxon>
        <taxon>Lamiales</taxon>
        <taxon>Orobanchaceae</taxon>
        <taxon>Buchnereae</taxon>
        <taxon>Striga</taxon>
    </lineage>
</organism>
<feature type="compositionally biased region" description="Basic and acidic residues" evidence="1">
    <location>
        <begin position="300"/>
        <end position="343"/>
    </location>
</feature>
<feature type="compositionally biased region" description="Basic and acidic residues" evidence="1">
    <location>
        <begin position="180"/>
        <end position="193"/>
    </location>
</feature>
<protein>
    <submittedName>
        <fullName evidence="2">Carbon/nitrogen insensitive 1</fullName>
    </submittedName>
</protein>